<organism evidence="2 3">
    <name type="scientific">Forsythia ovata</name>
    <dbReference type="NCBI Taxonomy" id="205694"/>
    <lineage>
        <taxon>Eukaryota</taxon>
        <taxon>Viridiplantae</taxon>
        <taxon>Streptophyta</taxon>
        <taxon>Embryophyta</taxon>
        <taxon>Tracheophyta</taxon>
        <taxon>Spermatophyta</taxon>
        <taxon>Magnoliopsida</taxon>
        <taxon>eudicotyledons</taxon>
        <taxon>Gunneridae</taxon>
        <taxon>Pentapetalae</taxon>
        <taxon>asterids</taxon>
        <taxon>lamiids</taxon>
        <taxon>Lamiales</taxon>
        <taxon>Oleaceae</taxon>
        <taxon>Forsythieae</taxon>
        <taxon>Forsythia</taxon>
    </lineage>
</organism>
<dbReference type="EMBL" id="JBFOLJ010000045">
    <property type="protein sequence ID" value="KAL2457117.1"/>
    <property type="molecule type" value="Genomic_DNA"/>
</dbReference>
<feature type="region of interest" description="Disordered" evidence="1">
    <location>
        <begin position="1"/>
        <end position="21"/>
    </location>
</feature>
<name>A0ABD1P0B9_9LAMI</name>
<accession>A0ABD1P0B9</accession>
<dbReference type="AlphaFoldDB" id="A0ABD1P0B9"/>
<sequence>MTNSKYVGKASTRRQRSEATLTKVTSQSKKLMIKPEEQFQNFFEKYMTRHAPQSHRLGFRDFCRHPGIVKYQFLHQYKHQTDHLPSLVELMNLTQKADKSVVSFIDRWKSLASRATFMIPEGDAVCIAFSNI</sequence>
<evidence type="ECO:0000256" key="1">
    <source>
        <dbReference type="SAM" id="MobiDB-lite"/>
    </source>
</evidence>
<proteinExistence type="predicted"/>
<dbReference type="Proteomes" id="UP001604277">
    <property type="component" value="Unassembled WGS sequence"/>
</dbReference>
<reference evidence="3" key="1">
    <citation type="submission" date="2024-07" db="EMBL/GenBank/DDBJ databases">
        <title>Two chromosome-level genome assemblies of Korean endemic species Abeliophyllum distichum and Forsythia ovata (Oleaceae).</title>
        <authorList>
            <person name="Jang H."/>
        </authorList>
    </citation>
    <scope>NUCLEOTIDE SEQUENCE [LARGE SCALE GENOMIC DNA]</scope>
</reference>
<evidence type="ECO:0000313" key="2">
    <source>
        <dbReference type="EMBL" id="KAL2457117.1"/>
    </source>
</evidence>
<protein>
    <submittedName>
        <fullName evidence="2">Uncharacterized protein</fullName>
    </submittedName>
</protein>
<gene>
    <name evidence="2" type="ORF">Fot_56528</name>
</gene>
<keyword evidence="3" id="KW-1185">Reference proteome</keyword>
<evidence type="ECO:0000313" key="3">
    <source>
        <dbReference type="Proteomes" id="UP001604277"/>
    </source>
</evidence>
<comment type="caution">
    <text evidence="2">The sequence shown here is derived from an EMBL/GenBank/DDBJ whole genome shotgun (WGS) entry which is preliminary data.</text>
</comment>